<name>A0ABU0Z9I4_9ACTN</name>
<protein>
    <recommendedName>
        <fullName evidence="9">Pycsar effector protein domain-containing protein</fullName>
    </recommendedName>
</protein>
<evidence type="ECO:0000256" key="4">
    <source>
        <dbReference type="ARBA" id="ARBA00022741"/>
    </source>
</evidence>
<accession>A0ABU0Z9I4</accession>
<evidence type="ECO:0000256" key="7">
    <source>
        <dbReference type="ARBA" id="ARBA00023136"/>
    </source>
</evidence>
<dbReference type="EMBL" id="JAVHUY010000001">
    <property type="protein sequence ID" value="MDQ7903066.1"/>
    <property type="molecule type" value="Genomic_DNA"/>
</dbReference>
<feature type="transmembrane region" description="Helical" evidence="8">
    <location>
        <begin position="24"/>
        <end position="43"/>
    </location>
</feature>
<organism evidence="10 11">
    <name type="scientific">Phytohabitans maris</name>
    <dbReference type="NCBI Taxonomy" id="3071409"/>
    <lineage>
        <taxon>Bacteria</taxon>
        <taxon>Bacillati</taxon>
        <taxon>Actinomycetota</taxon>
        <taxon>Actinomycetes</taxon>
        <taxon>Micromonosporales</taxon>
        <taxon>Micromonosporaceae</taxon>
    </lineage>
</organism>
<dbReference type="InterPro" id="IPR043760">
    <property type="entry name" value="PycTM_dom"/>
</dbReference>
<evidence type="ECO:0000313" key="10">
    <source>
        <dbReference type="EMBL" id="MDQ7903066.1"/>
    </source>
</evidence>
<proteinExistence type="predicted"/>
<evidence type="ECO:0000256" key="6">
    <source>
        <dbReference type="ARBA" id="ARBA00023118"/>
    </source>
</evidence>
<keyword evidence="5 8" id="KW-1133">Transmembrane helix</keyword>
<reference evidence="10 11" key="1">
    <citation type="submission" date="2023-08" db="EMBL/GenBank/DDBJ databases">
        <title>Phytohabitans sansha sp. nov., isolated from marine sediment.</title>
        <authorList>
            <person name="Zhao Y."/>
            <person name="Yi K."/>
        </authorList>
    </citation>
    <scope>NUCLEOTIDE SEQUENCE [LARGE SCALE GENOMIC DNA]</scope>
    <source>
        <strain evidence="10 11">ZYX-F-186</strain>
    </source>
</reference>
<evidence type="ECO:0000256" key="8">
    <source>
        <dbReference type="SAM" id="Phobius"/>
    </source>
</evidence>
<keyword evidence="11" id="KW-1185">Reference proteome</keyword>
<feature type="transmembrane region" description="Helical" evidence="8">
    <location>
        <begin position="55"/>
        <end position="77"/>
    </location>
</feature>
<evidence type="ECO:0000256" key="2">
    <source>
        <dbReference type="ARBA" id="ARBA00022475"/>
    </source>
</evidence>
<keyword evidence="2" id="KW-1003">Cell membrane</keyword>
<dbReference type="Pfam" id="PF18967">
    <property type="entry name" value="PycTM"/>
    <property type="match status" value="1"/>
</dbReference>
<dbReference type="RefSeq" id="WP_308710337.1">
    <property type="nucleotide sequence ID" value="NZ_JAVHUY010000001.1"/>
</dbReference>
<evidence type="ECO:0000256" key="1">
    <source>
        <dbReference type="ARBA" id="ARBA00004236"/>
    </source>
</evidence>
<sequence length="114" mass="12496">MSAEESWKSLQQVNEWIRFADAKAGAVLAASGVLGALLVNAIPRLEDFKIHTTRAVLLALAIVCIGVSSLLTLQILAPRLRTGEARSLIYFDHVARRYGNDRNAFVDNWAALTC</sequence>
<evidence type="ECO:0000256" key="5">
    <source>
        <dbReference type="ARBA" id="ARBA00022989"/>
    </source>
</evidence>
<keyword evidence="4" id="KW-0547">Nucleotide-binding</keyword>
<keyword evidence="3 8" id="KW-0812">Transmembrane</keyword>
<evidence type="ECO:0000313" key="11">
    <source>
        <dbReference type="Proteomes" id="UP001230908"/>
    </source>
</evidence>
<comment type="caution">
    <text evidence="10">The sequence shown here is derived from an EMBL/GenBank/DDBJ whole genome shotgun (WGS) entry which is preliminary data.</text>
</comment>
<keyword evidence="6" id="KW-0051">Antiviral defense</keyword>
<comment type="subcellular location">
    <subcellularLocation>
        <location evidence="1">Cell membrane</location>
    </subcellularLocation>
</comment>
<dbReference type="Proteomes" id="UP001230908">
    <property type="component" value="Unassembled WGS sequence"/>
</dbReference>
<gene>
    <name evidence="10" type="ORF">RB614_00840</name>
</gene>
<feature type="domain" description="Pycsar effector protein" evidence="9">
    <location>
        <begin position="7"/>
        <end position="111"/>
    </location>
</feature>
<keyword evidence="7 8" id="KW-0472">Membrane</keyword>
<evidence type="ECO:0000259" key="9">
    <source>
        <dbReference type="Pfam" id="PF18967"/>
    </source>
</evidence>
<evidence type="ECO:0000256" key="3">
    <source>
        <dbReference type="ARBA" id="ARBA00022692"/>
    </source>
</evidence>